<organism evidence="2 3">
    <name type="scientific">Chryseobacterium urinae</name>
    <dbReference type="NCBI Taxonomy" id="3058400"/>
    <lineage>
        <taxon>Bacteria</taxon>
        <taxon>Pseudomonadati</taxon>
        <taxon>Bacteroidota</taxon>
        <taxon>Flavobacteriia</taxon>
        <taxon>Flavobacteriales</taxon>
        <taxon>Weeksellaceae</taxon>
        <taxon>Chryseobacterium group</taxon>
        <taxon>Chryseobacterium</taxon>
    </lineage>
</organism>
<evidence type="ECO:0000313" key="2">
    <source>
        <dbReference type="EMBL" id="MDO3426243.1"/>
    </source>
</evidence>
<dbReference type="EMBL" id="JAULSJ010000025">
    <property type="protein sequence ID" value="MDO3426243.1"/>
    <property type="molecule type" value="Genomic_DNA"/>
</dbReference>
<accession>A0ABT8U5A4</accession>
<keyword evidence="3" id="KW-1185">Reference proteome</keyword>
<dbReference type="Pfam" id="PF05523">
    <property type="entry name" value="FdtA"/>
    <property type="match status" value="1"/>
</dbReference>
<dbReference type="InterPro" id="IPR014710">
    <property type="entry name" value="RmlC-like_jellyroll"/>
</dbReference>
<dbReference type="SUPFAM" id="SSF51182">
    <property type="entry name" value="RmlC-like cupins"/>
    <property type="match status" value="1"/>
</dbReference>
<dbReference type="Gene3D" id="2.60.120.10">
    <property type="entry name" value="Jelly Rolls"/>
    <property type="match status" value="1"/>
</dbReference>
<sequence>MNSPQIIAGEKYSDERGNLFFNNTFDASLVKRIYIIENNETYFIRGWIGHKIEQRWFSSVQGSFTVKLIKVDNWKNPSKSLETKEFELTSDKLDILHMPKGYISSIQSKEIGSKLLVMVDHYFGELQDDYRFPSEYFEKV</sequence>
<evidence type="ECO:0000313" key="3">
    <source>
        <dbReference type="Proteomes" id="UP001168128"/>
    </source>
</evidence>
<proteinExistence type="predicted"/>
<comment type="caution">
    <text evidence="2">The sequence shown here is derived from an EMBL/GenBank/DDBJ whole genome shotgun (WGS) entry which is preliminary data.</text>
</comment>
<dbReference type="InterPro" id="IPR011051">
    <property type="entry name" value="RmlC_Cupin_sf"/>
</dbReference>
<name>A0ABT8U5A4_9FLAO</name>
<evidence type="ECO:0000259" key="1">
    <source>
        <dbReference type="Pfam" id="PF05523"/>
    </source>
</evidence>
<dbReference type="Proteomes" id="UP001168128">
    <property type="component" value="Unassembled WGS sequence"/>
</dbReference>
<gene>
    <name evidence="2" type="ORF">QWT87_15180</name>
</gene>
<feature type="domain" description="Sugar 3,4-ketoisomerase QdtA cupin" evidence="1">
    <location>
        <begin position="6"/>
        <end position="136"/>
    </location>
</feature>
<protein>
    <submittedName>
        <fullName evidence="2">WxcM-like domain-containing protein</fullName>
    </submittedName>
</protein>
<dbReference type="InterPro" id="IPR008894">
    <property type="entry name" value="QdtA_cupin_dom"/>
</dbReference>
<dbReference type="RefSeq" id="WP_302716958.1">
    <property type="nucleotide sequence ID" value="NZ_JAULSJ010000025.1"/>
</dbReference>
<reference evidence="2" key="1">
    <citation type="submission" date="2023-07" db="EMBL/GenBank/DDBJ databases">
        <title>AMR profile of multidrug- resistance Chryseobacterium gambrini related strain.</title>
        <authorList>
            <person name="Kirdat K."/>
            <person name="Bhatt A."/>
            <person name="Kuyare S."/>
            <person name="Yadav A."/>
        </authorList>
    </citation>
    <scope>NUCLEOTIDE SEQUENCE</scope>
    <source>
        <strain evidence="2">APV-1</strain>
    </source>
</reference>